<dbReference type="CDD" id="cd00077">
    <property type="entry name" value="HDc"/>
    <property type="match status" value="1"/>
</dbReference>
<dbReference type="InterPro" id="IPR003607">
    <property type="entry name" value="HD/PDEase_dom"/>
</dbReference>
<dbReference type="Proteomes" id="UP001225933">
    <property type="component" value="Unassembled WGS sequence"/>
</dbReference>
<gene>
    <name evidence="2" type="ORF">QX233_18475</name>
</gene>
<evidence type="ECO:0000313" key="2">
    <source>
        <dbReference type="EMBL" id="MDN4014461.1"/>
    </source>
</evidence>
<name>A0AAJ1VLT1_9FLAO</name>
<protein>
    <submittedName>
        <fullName evidence="2">HD domain-containing protein</fullName>
    </submittedName>
</protein>
<reference evidence="2" key="1">
    <citation type="submission" date="2023-06" db="EMBL/GenBank/DDBJ databases">
        <title>Two Chryseobacterium gambrini strains from China.</title>
        <authorList>
            <person name="Zeng J."/>
            <person name="Wu Y."/>
        </authorList>
    </citation>
    <scope>NUCLEOTIDE SEQUENCE</scope>
    <source>
        <strain evidence="2">SQ219</strain>
    </source>
</reference>
<dbReference type="Gene3D" id="1.10.3210.10">
    <property type="entry name" value="Hypothetical protein af1432"/>
    <property type="match status" value="1"/>
</dbReference>
<accession>A0AAJ1VLT1</accession>
<sequence length="193" mass="22366">MNSLLEAVSSYVTLFLSENLSDELIFHNINHTYEVVAAAKEIGSHCVLSEDEMLVLEVAAWFHDCGYANTYIGHEDESKKIANDFLEFFGCNKNFKESVLCCIESTKYPPRPSSLVEKVLCDADLYHLTRTNYQKYEKALRQEFETFLKTSYSDEDWHTMNCRFLAGHSYYTEFGQKVLAQLKEINVRNICHK</sequence>
<comment type="caution">
    <text evidence="2">The sequence shown here is derived from an EMBL/GenBank/DDBJ whole genome shotgun (WGS) entry which is preliminary data.</text>
</comment>
<evidence type="ECO:0000313" key="3">
    <source>
        <dbReference type="Proteomes" id="UP001225933"/>
    </source>
</evidence>
<dbReference type="AlphaFoldDB" id="A0AAJ1VLT1"/>
<dbReference type="InterPro" id="IPR006674">
    <property type="entry name" value="HD_domain"/>
</dbReference>
<dbReference type="RefSeq" id="WP_214588110.1">
    <property type="nucleotide sequence ID" value="NZ_JAUHGV010000029.1"/>
</dbReference>
<dbReference type="EMBL" id="JAUHGV010000029">
    <property type="protein sequence ID" value="MDN4014461.1"/>
    <property type="molecule type" value="Genomic_DNA"/>
</dbReference>
<feature type="domain" description="HD/PDEase" evidence="1">
    <location>
        <begin position="24"/>
        <end position="138"/>
    </location>
</feature>
<dbReference type="Pfam" id="PF01966">
    <property type="entry name" value="HD"/>
    <property type="match status" value="1"/>
</dbReference>
<dbReference type="SMART" id="SM00471">
    <property type="entry name" value="HDc"/>
    <property type="match status" value="1"/>
</dbReference>
<evidence type="ECO:0000259" key="1">
    <source>
        <dbReference type="SMART" id="SM00471"/>
    </source>
</evidence>
<organism evidence="2 3">
    <name type="scientific">Chryseobacterium gambrini</name>
    <dbReference type="NCBI Taxonomy" id="373672"/>
    <lineage>
        <taxon>Bacteria</taxon>
        <taxon>Pseudomonadati</taxon>
        <taxon>Bacteroidota</taxon>
        <taxon>Flavobacteriia</taxon>
        <taxon>Flavobacteriales</taxon>
        <taxon>Weeksellaceae</taxon>
        <taxon>Chryseobacterium group</taxon>
        <taxon>Chryseobacterium</taxon>
    </lineage>
</organism>
<dbReference type="SUPFAM" id="SSF109604">
    <property type="entry name" value="HD-domain/PDEase-like"/>
    <property type="match status" value="1"/>
</dbReference>
<proteinExistence type="predicted"/>